<dbReference type="WBParaSite" id="PDA_v2.g30762.t1">
    <property type="protein sequence ID" value="PDA_v2.g30762.t1"/>
    <property type="gene ID" value="PDA_v2.g30762"/>
</dbReference>
<feature type="chain" id="PRO_5037401352" evidence="1">
    <location>
        <begin position="22"/>
        <end position="182"/>
    </location>
</feature>
<accession>A0A914QFX3</accession>
<protein>
    <submittedName>
        <fullName evidence="3">Uncharacterized protein</fullName>
    </submittedName>
</protein>
<dbReference type="Proteomes" id="UP000887578">
    <property type="component" value="Unplaced"/>
</dbReference>
<keyword evidence="2" id="KW-1185">Reference proteome</keyword>
<evidence type="ECO:0000256" key="1">
    <source>
        <dbReference type="SAM" id="SignalP"/>
    </source>
</evidence>
<organism evidence="2 3">
    <name type="scientific">Panagrolaimus davidi</name>
    <dbReference type="NCBI Taxonomy" id="227884"/>
    <lineage>
        <taxon>Eukaryota</taxon>
        <taxon>Metazoa</taxon>
        <taxon>Ecdysozoa</taxon>
        <taxon>Nematoda</taxon>
        <taxon>Chromadorea</taxon>
        <taxon>Rhabditida</taxon>
        <taxon>Tylenchina</taxon>
        <taxon>Panagrolaimomorpha</taxon>
        <taxon>Panagrolaimoidea</taxon>
        <taxon>Panagrolaimidae</taxon>
        <taxon>Panagrolaimus</taxon>
    </lineage>
</organism>
<dbReference type="PRINTS" id="PR01217">
    <property type="entry name" value="PRICHEXTENSN"/>
</dbReference>
<evidence type="ECO:0000313" key="3">
    <source>
        <dbReference type="WBParaSite" id="PDA_v2.g30762.t1"/>
    </source>
</evidence>
<evidence type="ECO:0000313" key="2">
    <source>
        <dbReference type="Proteomes" id="UP000887578"/>
    </source>
</evidence>
<sequence>MASKLALITLALACCISSGNAQAAAWPATSYSPYFEQLFRAASSPVAAAPSGPGMQAPAIPIPAPIPVPVAQPVPVAAPYAVPAMPVAFAPPPPPPVFAAPPPPPPPMFAPAFAVPAVPAVPSYNPPPPPGAYAPSPMGMAAFAPGAAPAFAAPAPPPRLVPAFAPFVKAARFYGSSKSKSA</sequence>
<feature type="signal peptide" evidence="1">
    <location>
        <begin position="1"/>
        <end position="21"/>
    </location>
</feature>
<name>A0A914QFX3_9BILA</name>
<keyword evidence="1" id="KW-0732">Signal</keyword>
<proteinExistence type="predicted"/>
<dbReference type="AlphaFoldDB" id="A0A914QFX3"/>
<reference evidence="3" key="1">
    <citation type="submission" date="2022-11" db="UniProtKB">
        <authorList>
            <consortium name="WormBaseParasite"/>
        </authorList>
    </citation>
    <scope>IDENTIFICATION</scope>
</reference>